<dbReference type="GO" id="GO:0009245">
    <property type="term" value="P:lipid A biosynthetic process"/>
    <property type="evidence" value="ECO:0007669"/>
    <property type="project" value="InterPro"/>
</dbReference>
<gene>
    <name evidence="2" type="ORF">METZ01_LOCUS195039</name>
</gene>
<dbReference type="GO" id="GO:0016020">
    <property type="term" value="C:membrane"/>
    <property type="evidence" value="ECO:0007669"/>
    <property type="project" value="GOC"/>
</dbReference>
<evidence type="ECO:0000313" key="2">
    <source>
        <dbReference type="EMBL" id="SVB42185.1"/>
    </source>
</evidence>
<name>A0A382DV81_9ZZZZ</name>
<dbReference type="AlphaFoldDB" id="A0A382DV81"/>
<feature type="non-terminal residue" evidence="2">
    <location>
        <position position="102"/>
    </location>
</feature>
<feature type="domain" description="UDP-3-O-[3-hydroxymyristoyl] glucosamine N-acyltransferase non-repeat region" evidence="1">
    <location>
        <begin position="23"/>
        <end position="86"/>
    </location>
</feature>
<dbReference type="Pfam" id="PF04613">
    <property type="entry name" value="LpxD"/>
    <property type="match status" value="1"/>
</dbReference>
<dbReference type="InterPro" id="IPR020573">
    <property type="entry name" value="UDP_GlcNAc_AcTrfase_non-rep"/>
</dbReference>
<accession>A0A382DV81</accession>
<evidence type="ECO:0000259" key="1">
    <source>
        <dbReference type="Pfam" id="PF04613"/>
    </source>
</evidence>
<protein>
    <recommendedName>
        <fullName evidence="1">UDP-3-O-[3-hydroxymyristoyl] glucosamine N-acyltransferase non-repeat region domain-containing protein</fullName>
    </recommendedName>
</protein>
<proteinExistence type="predicted"/>
<dbReference type="GO" id="GO:0016747">
    <property type="term" value="F:acyltransferase activity, transferring groups other than amino-acyl groups"/>
    <property type="evidence" value="ECO:0007669"/>
    <property type="project" value="InterPro"/>
</dbReference>
<sequence length="102" mass="11512">MFTISQIAETVNGKIDGNPDLIMQGVCDLNNSTADHLSYVASEKYEKYFHQSKANALLVTNDFDIDRGNKTLIHVKNPAVSFIDIIYLFYPQKSLIKHVHPS</sequence>
<reference evidence="2" key="1">
    <citation type="submission" date="2018-05" db="EMBL/GenBank/DDBJ databases">
        <authorList>
            <person name="Lanie J.A."/>
            <person name="Ng W.-L."/>
            <person name="Kazmierczak K.M."/>
            <person name="Andrzejewski T.M."/>
            <person name="Davidsen T.M."/>
            <person name="Wayne K.J."/>
            <person name="Tettelin H."/>
            <person name="Glass J.I."/>
            <person name="Rusch D."/>
            <person name="Podicherti R."/>
            <person name="Tsui H.-C.T."/>
            <person name="Winkler M.E."/>
        </authorList>
    </citation>
    <scope>NUCLEOTIDE SEQUENCE</scope>
</reference>
<organism evidence="2">
    <name type="scientific">marine metagenome</name>
    <dbReference type="NCBI Taxonomy" id="408172"/>
    <lineage>
        <taxon>unclassified sequences</taxon>
        <taxon>metagenomes</taxon>
        <taxon>ecological metagenomes</taxon>
    </lineage>
</organism>
<dbReference type="Gene3D" id="3.40.1390.10">
    <property type="entry name" value="MurE/MurF, N-terminal domain"/>
    <property type="match status" value="1"/>
</dbReference>
<dbReference type="EMBL" id="UINC01041219">
    <property type="protein sequence ID" value="SVB42185.1"/>
    <property type="molecule type" value="Genomic_DNA"/>
</dbReference>